<gene>
    <name evidence="2" type="ORF">GFC01_00180</name>
</gene>
<dbReference type="Proteomes" id="UP000441717">
    <property type="component" value="Unassembled WGS sequence"/>
</dbReference>
<dbReference type="OrthoDB" id="9982268at2"/>
<dbReference type="RefSeq" id="WP_152944637.1">
    <property type="nucleotide sequence ID" value="NZ_WHYR01000001.1"/>
</dbReference>
<evidence type="ECO:0000259" key="1">
    <source>
        <dbReference type="Pfam" id="PF18024"/>
    </source>
</evidence>
<accession>A0A6N7ILA1</accession>
<reference evidence="2 3" key="1">
    <citation type="submission" date="2019-10" db="EMBL/GenBank/DDBJ databases">
        <title>Comparative genomics of sulfur disproportionating microorganisms.</title>
        <authorList>
            <person name="Ward L.M."/>
            <person name="Bertran E."/>
            <person name="Johnston D."/>
        </authorList>
    </citation>
    <scope>NUCLEOTIDE SEQUENCE [LARGE SCALE GENOMIC DNA]</scope>
    <source>
        <strain evidence="2 3">DSM 14055</strain>
    </source>
</reference>
<dbReference type="AlphaFoldDB" id="A0A6N7ILA1"/>
<proteinExistence type="predicted"/>
<feature type="domain" description="TyrR-like helix-turn-helix" evidence="1">
    <location>
        <begin position="2"/>
        <end position="45"/>
    </location>
</feature>
<evidence type="ECO:0000313" key="3">
    <source>
        <dbReference type="Proteomes" id="UP000441717"/>
    </source>
</evidence>
<dbReference type="InterPro" id="IPR009057">
    <property type="entry name" value="Homeodomain-like_sf"/>
</dbReference>
<dbReference type="EMBL" id="WHYR01000001">
    <property type="protein sequence ID" value="MQL50721.1"/>
    <property type="molecule type" value="Genomic_DNA"/>
</dbReference>
<dbReference type="GO" id="GO:0003677">
    <property type="term" value="F:DNA binding"/>
    <property type="evidence" value="ECO:0007669"/>
    <property type="project" value="UniProtKB-KW"/>
</dbReference>
<dbReference type="SUPFAM" id="SSF46689">
    <property type="entry name" value="Homeodomain-like"/>
    <property type="match status" value="1"/>
</dbReference>
<dbReference type="Pfam" id="PF18024">
    <property type="entry name" value="HTH_50"/>
    <property type="match status" value="1"/>
</dbReference>
<organism evidence="2 3">
    <name type="scientific">Desulfofundulus thermobenzoicus</name>
    <dbReference type="NCBI Taxonomy" id="29376"/>
    <lineage>
        <taxon>Bacteria</taxon>
        <taxon>Bacillati</taxon>
        <taxon>Bacillota</taxon>
        <taxon>Clostridia</taxon>
        <taxon>Eubacteriales</taxon>
        <taxon>Peptococcaceae</taxon>
        <taxon>Desulfofundulus</taxon>
    </lineage>
</organism>
<keyword evidence="3" id="KW-1185">Reference proteome</keyword>
<protein>
    <recommendedName>
        <fullName evidence="1">TyrR-like helix-turn-helix domain-containing protein</fullName>
    </recommendedName>
</protein>
<evidence type="ECO:0000313" key="2">
    <source>
        <dbReference type="EMBL" id="MQL50721.1"/>
    </source>
</evidence>
<dbReference type="Gene3D" id="1.10.10.60">
    <property type="entry name" value="Homeodomain-like"/>
    <property type="match status" value="1"/>
</dbReference>
<sequence>MKQAVDEVERQLIMLASQRCKTTYEMASALQVNQSTIVRKIQKYRVYPTGSKQKKLMKNTK</sequence>
<name>A0A6N7ILA1_9FIRM</name>
<dbReference type="InterPro" id="IPR030828">
    <property type="entry name" value="HTH_TyrR"/>
</dbReference>
<comment type="caution">
    <text evidence="2">The sequence shown here is derived from an EMBL/GenBank/DDBJ whole genome shotgun (WGS) entry which is preliminary data.</text>
</comment>